<sequence length="115" mass="13534">MFPVGFFFLLKFRITAKGYYIKKKKMHKNHLIGNCVFLHIFCYNVGILVLEIKTLSSEGHKGLTKFRFIQKVPLTLRVSTTQGHNIIIFTGQFHRSQVNFIFRCRPINKCQIKKE</sequence>
<dbReference type="AlphaFoldDB" id="A0A8D8SXM3"/>
<reference evidence="1" key="1">
    <citation type="submission" date="2021-05" db="EMBL/GenBank/DDBJ databases">
        <authorList>
            <person name="Alioto T."/>
            <person name="Alioto T."/>
            <person name="Gomez Garrido J."/>
        </authorList>
    </citation>
    <scope>NUCLEOTIDE SEQUENCE</scope>
</reference>
<protein>
    <submittedName>
        <fullName evidence="1">Uncharacterized protein</fullName>
    </submittedName>
</protein>
<organism evidence="1">
    <name type="scientific">Cacopsylla melanoneura</name>
    <dbReference type="NCBI Taxonomy" id="428564"/>
    <lineage>
        <taxon>Eukaryota</taxon>
        <taxon>Metazoa</taxon>
        <taxon>Ecdysozoa</taxon>
        <taxon>Arthropoda</taxon>
        <taxon>Hexapoda</taxon>
        <taxon>Insecta</taxon>
        <taxon>Pterygota</taxon>
        <taxon>Neoptera</taxon>
        <taxon>Paraneoptera</taxon>
        <taxon>Hemiptera</taxon>
        <taxon>Sternorrhyncha</taxon>
        <taxon>Psylloidea</taxon>
        <taxon>Psyllidae</taxon>
        <taxon>Psyllinae</taxon>
        <taxon>Cacopsylla</taxon>
    </lineage>
</organism>
<name>A0A8D8SXM3_9HEMI</name>
<proteinExistence type="predicted"/>
<accession>A0A8D8SXM3</accession>
<evidence type="ECO:0000313" key="1">
    <source>
        <dbReference type="EMBL" id="CAG6675779.1"/>
    </source>
</evidence>
<dbReference type="EMBL" id="HBUF01237721">
    <property type="protein sequence ID" value="CAG6675779.1"/>
    <property type="molecule type" value="Transcribed_RNA"/>
</dbReference>